<dbReference type="AlphaFoldDB" id="A0A1I0N3W3"/>
<organism evidence="9 10">
    <name type="scientific">Cognatiyoonia koreensis</name>
    <dbReference type="NCBI Taxonomy" id="364200"/>
    <lineage>
        <taxon>Bacteria</taxon>
        <taxon>Pseudomonadati</taxon>
        <taxon>Pseudomonadota</taxon>
        <taxon>Alphaproteobacteria</taxon>
        <taxon>Rhodobacterales</taxon>
        <taxon>Paracoccaceae</taxon>
        <taxon>Cognatiyoonia</taxon>
    </lineage>
</organism>
<protein>
    <submittedName>
        <fullName evidence="9">Peptidase family M48</fullName>
    </submittedName>
</protein>
<dbReference type="Gene3D" id="3.30.2010.10">
    <property type="entry name" value="Metalloproteases ('zincins'), catalytic domain"/>
    <property type="match status" value="1"/>
</dbReference>
<accession>A0A1I0N3W3</accession>
<dbReference type="InterPro" id="IPR051156">
    <property type="entry name" value="Mito/Outer_Membr_Metalloprot"/>
</dbReference>
<dbReference type="CDD" id="cd07324">
    <property type="entry name" value="M48C_Oma1-like"/>
    <property type="match status" value="1"/>
</dbReference>
<keyword evidence="4 6" id="KW-0862">Zinc</keyword>
<dbReference type="PROSITE" id="PS51257">
    <property type="entry name" value="PROKAR_LIPOPROTEIN"/>
    <property type="match status" value="1"/>
</dbReference>
<evidence type="ECO:0000256" key="4">
    <source>
        <dbReference type="ARBA" id="ARBA00022833"/>
    </source>
</evidence>
<evidence type="ECO:0000259" key="8">
    <source>
        <dbReference type="Pfam" id="PF01435"/>
    </source>
</evidence>
<dbReference type="STRING" id="364200.SAMN04488515_0390"/>
<keyword evidence="7" id="KW-0732">Signal</keyword>
<feature type="chain" id="PRO_5011778254" evidence="7">
    <location>
        <begin position="20"/>
        <end position="241"/>
    </location>
</feature>
<evidence type="ECO:0000256" key="6">
    <source>
        <dbReference type="RuleBase" id="RU003983"/>
    </source>
</evidence>
<evidence type="ECO:0000256" key="1">
    <source>
        <dbReference type="ARBA" id="ARBA00022670"/>
    </source>
</evidence>
<evidence type="ECO:0000256" key="2">
    <source>
        <dbReference type="ARBA" id="ARBA00022723"/>
    </source>
</evidence>
<dbReference type="RefSeq" id="WP_207510470.1">
    <property type="nucleotide sequence ID" value="NZ_FOIZ01000001.1"/>
</dbReference>
<proteinExistence type="inferred from homology"/>
<dbReference type="PANTHER" id="PTHR22726">
    <property type="entry name" value="METALLOENDOPEPTIDASE OMA1"/>
    <property type="match status" value="1"/>
</dbReference>
<name>A0A1I0N3W3_9RHOB</name>
<dbReference type="GO" id="GO:0046872">
    <property type="term" value="F:metal ion binding"/>
    <property type="evidence" value="ECO:0007669"/>
    <property type="project" value="UniProtKB-KW"/>
</dbReference>
<evidence type="ECO:0000256" key="5">
    <source>
        <dbReference type="ARBA" id="ARBA00023049"/>
    </source>
</evidence>
<dbReference type="Pfam" id="PF01435">
    <property type="entry name" value="Peptidase_M48"/>
    <property type="match status" value="1"/>
</dbReference>
<feature type="signal peptide" evidence="7">
    <location>
        <begin position="1"/>
        <end position="19"/>
    </location>
</feature>
<dbReference type="InterPro" id="IPR001915">
    <property type="entry name" value="Peptidase_M48"/>
</dbReference>
<dbReference type="GO" id="GO:0004222">
    <property type="term" value="F:metalloendopeptidase activity"/>
    <property type="evidence" value="ECO:0007669"/>
    <property type="project" value="InterPro"/>
</dbReference>
<dbReference type="Proteomes" id="UP000199167">
    <property type="component" value="Unassembled WGS sequence"/>
</dbReference>
<dbReference type="GO" id="GO:0016020">
    <property type="term" value="C:membrane"/>
    <property type="evidence" value="ECO:0007669"/>
    <property type="project" value="TreeGrafter"/>
</dbReference>
<keyword evidence="5 6" id="KW-0482">Metalloprotease</keyword>
<evidence type="ECO:0000256" key="3">
    <source>
        <dbReference type="ARBA" id="ARBA00022801"/>
    </source>
</evidence>
<dbReference type="PANTHER" id="PTHR22726:SF1">
    <property type="entry name" value="METALLOENDOPEPTIDASE OMA1, MITOCHONDRIAL"/>
    <property type="match status" value="1"/>
</dbReference>
<gene>
    <name evidence="9" type="ORF">SAMN04488515_0390</name>
</gene>
<comment type="similarity">
    <text evidence="6">Belongs to the peptidase M48 family.</text>
</comment>
<feature type="domain" description="Peptidase M48" evidence="8">
    <location>
        <begin position="69"/>
        <end position="236"/>
    </location>
</feature>
<evidence type="ECO:0000256" key="7">
    <source>
        <dbReference type="SAM" id="SignalP"/>
    </source>
</evidence>
<keyword evidence="10" id="KW-1185">Reference proteome</keyword>
<keyword evidence="3 6" id="KW-0378">Hydrolase</keyword>
<evidence type="ECO:0000313" key="9">
    <source>
        <dbReference type="EMBL" id="SEV95501.1"/>
    </source>
</evidence>
<evidence type="ECO:0000313" key="10">
    <source>
        <dbReference type="Proteomes" id="UP000199167"/>
    </source>
</evidence>
<keyword evidence="2" id="KW-0479">Metal-binding</keyword>
<keyword evidence="1 6" id="KW-0645">Protease</keyword>
<comment type="cofactor">
    <cofactor evidence="6">
        <name>Zn(2+)</name>
        <dbReference type="ChEBI" id="CHEBI:29105"/>
    </cofactor>
    <text evidence="6">Binds 1 zinc ion per subunit.</text>
</comment>
<sequence>MFRRMMMLIGLALAVAGCAPQIPNKAPPGAAGPKVVVRPDVIPQVAPDPNRLDGRTAVRNFVEVVQTIEPVAEAICRQRAPRLNCDFQIVVDDAVNAPPNAFQTVDARGRPIIAFTVPLIAVARNKDELAFIMAHEAAHHIEGHLARLQRNAALGAELAEAVFGSSDARNLGAALGSRAYSKDFELEADALGALIAAQAGYDPLIGAEFFQRIPDPGNRFLGTHPGNAERFATVRRVVAGL</sequence>
<dbReference type="EMBL" id="FOIZ01000001">
    <property type="protein sequence ID" value="SEV95501.1"/>
    <property type="molecule type" value="Genomic_DNA"/>
</dbReference>
<dbReference type="GO" id="GO:0051603">
    <property type="term" value="P:proteolysis involved in protein catabolic process"/>
    <property type="evidence" value="ECO:0007669"/>
    <property type="project" value="TreeGrafter"/>
</dbReference>
<reference evidence="9 10" key="1">
    <citation type="submission" date="2016-10" db="EMBL/GenBank/DDBJ databases">
        <authorList>
            <person name="de Groot N.N."/>
        </authorList>
    </citation>
    <scope>NUCLEOTIDE SEQUENCE [LARGE SCALE GENOMIC DNA]</scope>
    <source>
        <strain evidence="9 10">DSM 17925</strain>
    </source>
</reference>